<feature type="compositionally biased region" description="Basic and acidic residues" evidence="1">
    <location>
        <begin position="657"/>
        <end position="668"/>
    </location>
</feature>
<evidence type="ECO:0000256" key="1">
    <source>
        <dbReference type="SAM" id="MobiDB-lite"/>
    </source>
</evidence>
<feature type="region of interest" description="Disordered" evidence="1">
    <location>
        <begin position="174"/>
        <end position="199"/>
    </location>
</feature>
<proteinExistence type="predicted"/>
<evidence type="ECO:0000313" key="3">
    <source>
        <dbReference type="Proteomes" id="UP000237246"/>
    </source>
</evidence>
<keyword evidence="3" id="KW-1185">Reference proteome</keyword>
<feature type="region of interest" description="Disordered" evidence="1">
    <location>
        <begin position="509"/>
        <end position="668"/>
    </location>
</feature>
<reference evidence="2 3" key="1">
    <citation type="submission" date="2018-01" db="EMBL/GenBank/DDBJ databases">
        <title>Comparison of the Chinese Bamboo Partridge and Red Junglefowl genome sequences highlights the importance of demography in genome evolution.</title>
        <authorList>
            <person name="Tiley G.P."/>
            <person name="Kimball R.T."/>
            <person name="Braun E.L."/>
            <person name="Burleigh J.G."/>
        </authorList>
    </citation>
    <scope>NUCLEOTIDE SEQUENCE [LARGE SCALE GENOMIC DNA]</scope>
    <source>
        <strain evidence="2">RTK389</strain>
        <tissue evidence="2">Blood</tissue>
    </source>
</reference>
<dbReference type="OrthoDB" id="775571at2759"/>
<feature type="compositionally biased region" description="Polar residues" evidence="1">
    <location>
        <begin position="545"/>
        <end position="556"/>
    </location>
</feature>
<dbReference type="Proteomes" id="UP000237246">
    <property type="component" value="Unassembled WGS sequence"/>
</dbReference>
<feature type="compositionally biased region" description="Polar residues" evidence="1">
    <location>
        <begin position="643"/>
        <end position="656"/>
    </location>
</feature>
<feature type="compositionally biased region" description="Basic and acidic residues" evidence="1">
    <location>
        <begin position="595"/>
        <end position="621"/>
    </location>
</feature>
<comment type="caution">
    <text evidence="2">The sequence shown here is derived from an EMBL/GenBank/DDBJ whole genome shotgun (WGS) entry which is preliminary data.</text>
</comment>
<gene>
    <name evidence="2" type="ORF">CIB84_013311</name>
</gene>
<feature type="compositionally biased region" description="Low complexity" evidence="1">
    <location>
        <begin position="579"/>
        <end position="594"/>
    </location>
</feature>
<accession>A0A2P4SFR1</accession>
<organism evidence="2 3">
    <name type="scientific">Bambusicola thoracicus</name>
    <name type="common">Chinese bamboo-partridge</name>
    <name type="synonym">Perdix thoracica</name>
    <dbReference type="NCBI Taxonomy" id="9083"/>
    <lineage>
        <taxon>Eukaryota</taxon>
        <taxon>Metazoa</taxon>
        <taxon>Chordata</taxon>
        <taxon>Craniata</taxon>
        <taxon>Vertebrata</taxon>
        <taxon>Euteleostomi</taxon>
        <taxon>Archelosauria</taxon>
        <taxon>Archosauria</taxon>
        <taxon>Dinosauria</taxon>
        <taxon>Saurischia</taxon>
        <taxon>Theropoda</taxon>
        <taxon>Coelurosauria</taxon>
        <taxon>Aves</taxon>
        <taxon>Neognathae</taxon>
        <taxon>Galloanserae</taxon>
        <taxon>Galliformes</taxon>
        <taxon>Phasianidae</taxon>
        <taxon>Perdicinae</taxon>
        <taxon>Bambusicola</taxon>
    </lineage>
</organism>
<evidence type="ECO:0000313" key="2">
    <source>
        <dbReference type="EMBL" id="POI22941.1"/>
    </source>
</evidence>
<sequence>MEIAKQELIVHARETASKVLQAIHDRQKSERLALDAKKREQFQKLKEQFAKDQERRLAIKQEEIDDDFSYARELREREKRLKALEEELEKKARQELIDHYSKLSDDAARREQRALWKIQRHKLETARLKFLFEDQKRIEEMLEKLPDGSYRRKLDIIPYKQCQLALDRNTAVEDPHSQVSSVKPLHSNEQVGRKESESGLEHITSTDKPLAMPQLANTNANQLFQPKTAGSEGSLQSSEQVCSPLCNADSSPESSVNIEDFLPKPQDEQPVAISLQGSLLDEALRNINSDLSETSPVSENKPVSEGEGNTLLQQQNEYDFNTVLRPTAALQGHIRVGENVFDVEPRRPRWNVHGHASDANIRVGEYVPEVDTYQPRSSPYGHSSDSHIEISSYTSEVESTRPRWNIHGHVSEAHIKIGEYASEAEPSRPRWSIHGHASEANIRVGEYVSNVAPARPRWNIHGHVSDANIKIGENVSEVVSARPRWNIHGHSSQSHIKIGELVSDTQPVKSRWSPFGHASQSSIQIGKWTPSTEDDPIPHRKAISGPSSDSTVQTLLYNEELSPPEEIRKEAKPSQAKESISPQSQSSDIDPVSPDTRDDKKENTMEEKQEVIAGEVDKDPSPDSSQSLQAKEPEKAVPRDTPTLPQETLFSEPSASKTKDEEGGEEDAWKKEQAYLKALSDQYCIEKYQDSYDLMCEYNTWEW</sequence>
<dbReference type="EMBL" id="PPHD01053395">
    <property type="protein sequence ID" value="POI22941.1"/>
    <property type="molecule type" value="Genomic_DNA"/>
</dbReference>
<feature type="compositionally biased region" description="Polar residues" evidence="1">
    <location>
        <begin position="231"/>
        <end position="241"/>
    </location>
</feature>
<name>A0A2P4SFR1_BAMTH</name>
<feature type="region of interest" description="Disordered" evidence="1">
    <location>
        <begin position="225"/>
        <end position="254"/>
    </location>
</feature>
<dbReference type="AlphaFoldDB" id="A0A2P4SFR1"/>
<protein>
    <submittedName>
        <fullName evidence="2">Uncharacterized protein</fullName>
    </submittedName>
</protein>